<dbReference type="SUPFAM" id="SSF57667">
    <property type="entry name" value="beta-beta-alpha zinc fingers"/>
    <property type="match status" value="1"/>
</dbReference>
<sequence length="262" mass="28550">MSAFTIRSSAAGLVSLLNDDDEAPNTPRATPLPSSPSSAKSRAYEEPAKPLARRRFECKLCTKVFTTSGHLTRHGKVHSGVKTFACPIPGCRKKTARQDNLTQHYRMHMPKPERKAPQSYVRARLDEARSTVSQIDSQVDEGQTQQTRHGSSSDVASHTPPGVCYQLAPASQQYPPARLFAGRTEPRVQDYAAHTLTGGSNRSIPPLSHVLFPNTPMSSIGNPKRAAAASPSSSKIEGKDIGQLWSLTRTHQSYATSFARSE</sequence>
<evidence type="ECO:0000313" key="12">
    <source>
        <dbReference type="EMBL" id="KZT62070.1"/>
    </source>
</evidence>
<dbReference type="Gene3D" id="3.30.160.60">
    <property type="entry name" value="Classic Zinc Finger"/>
    <property type="match status" value="2"/>
</dbReference>
<dbReference type="STRING" id="1353952.A0A165JNC6"/>
<keyword evidence="8" id="KW-0539">Nucleus</keyword>
<dbReference type="OrthoDB" id="6077919at2759"/>
<keyword evidence="2" id="KW-0479">Metal-binding</keyword>
<dbReference type="GO" id="GO:0005737">
    <property type="term" value="C:cytoplasm"/>
    <property type="evidence" value="ECO:0007669"/>
    <property type="project" value="TreeGrafter"/>
</dbReference>
<evidence type="ECO:0000256" key="3">
    <source>
        <dbReference type="ARBA" id="ARBA00022737"/>
    </source>
</evidence>
<keyword evidence="13" id="KW-1185">Reference proteome</keyword>
<proteinExistence type="predicted"/>
<feature type="domain" description="C2H2-type" evidence="11">
    <location>
        <begin position="84"/>
        <end position="113"/>
    </location>
</feature>
<dbReference type="AlphaFoldDB" id="A0A165JNC6"/>
<gene>
    <name evidence="12" type="ORF">CALCODRAFT_307949</name>
</gene>
<dbReference type="GO" id="GO:0000433">
    <property type="term" value="P:carbon catabolite repression of transcription from RNA polymerase II promoter by glucose"/>
    <property type="evidence" value="ECO:0007669"/>
    <property type="project" value="TreeGrafter"/>
</dbReference>
<keyword evidence="5" id="KW-0862">Zinc</keyword>
<evidence type="ECO:0000313" key="13">
    <source>
        <dbReference type="Proteomes" id="UP000076842"/>
    </source>
</evidence>
<evidence type="ECO:0000256" key="8">
    <source>
        <dbReference type="ARBA" id="ARBA00023242"/>
    </source>
</evidence>
<dbReference type="GO" id="GO:0000978">
    <property type="term" value="F:RNA polymerase II cis-regulatory region sequence-specific DNA binding"/>
    <property type="evidence" value="ECO:0007669"/>
    <property type="project" value="TreeGrafter"/>
</dbReference>
<dbReference type="Proteomes" id="UP000076842">
    <property type="component" value="Unassembled WGS sequence"/>
</dbReference>
<reference evidence="12 13" key="1">
    <citation type="journal article" date="2016" name="Mol. Biol. Evol.">
        <title>Comparative Genomics of Early-Diverging Mushroom-Forming Fungi Provides Insights into the Origins of Lignocellulose Decay Capabilities.</title>
        <authorList>
            <person name="Nagy L.G."/>
            <person name="Riley R."/>
            <person name="Tritt A."/>
            <person name="Adam C."/>
            <person name="Daum C."/>
            <person name="Floudas D."/>
            <person name="Sun H."/>
            <person name="Yadav J.S."/>
            <person name="Pangilinan J."/>
            <person name="Larsson K.H."/>
            <person name="Matsuura K."/>
            <person name="Barry K."/>
            <person name="Labutti K."/>
            <person name="Kuo R."/>
            <person name="Ohm R.A."/>
            <person name="Bhattacharya S.S."/>
            <person name="Shirouzu T."/>
            <person name="Yoshinaga Y."/>
            <person name="Martin F.M."/>
            <person name="Grigoriev I.V."/>
            <person name="Hibbett D.S."/>
        </authorList>
    </citation>
    <scope>NUCLEOTIDE SEQUENCE [LARGE SCALE GENOMIC DNA]</scope>
    <source>
        <strain evidence="12 13">HHB12733</strain>
    </source>
</reference>
<evidence type="ECO:0000256" key="6">
    <source>
        <dbReference type="ARBA" id="ARBA00023015"/>
    </source>
</evidence>
<dbReference type="PROSITE" id="PS00028">
    <property type="entry name" value="ZINC_FINGER_C2H2_1"/>
    <property type="match status" value="1"/>
</dbReference>
<evidence type="ECO:0000256" key="10">
    <source>
        <dbReference type="SAM" id="MobiDB-lite"/>
    </source>
</evidence>
<feature type="region of interest" description="Disordered" evidence="10">
    <location>
        <begin position="215"/>
        <end position="237"/>
    </location>
</feature>
<dbReference type="GO" id="GO:0005634">
    <property type="term" value="C:nucleus"/>
    <property type="evidence" value="ECO:0007669"/>
    <property type="project" value="UniProtKB-SubCell"/>
</dbReference>
<accession>A0A165JNC6</accession>
<keyword evidence="6" id="KW-0805">Transcription regulation</keyword>
<evidence type="ECO:0000256" key="4">
    <source>
        <dbReference type="ARBA" id="ARBA00022771"/>
    </source>
</evidence>
<comment type="subcellular location">
    <subcellularLocation>
        <location evidence="1">Nucleus</location>
    </subcellularLocation>
</comment>
<evidence type="ECO:0000256" key="7">
    <source>
        <dbReference type="ARBA" id="ARBA00023163"/>
    </source>
</evidence>
<dbReference type="InterPro" id="IPR051007">
    <property type="entry name" value="creA/MIG_C2H2-ZnF"/>
</dbReference>
<feature type="compositionally biased region" description="Polar residues" evidence="10">
    <location>
        <begin position="130"/>
        <end position="156"/>
    </location>
</feature>
<evidence type="ECO:0000256" key="2">
    <source>
        <dbReference type="ARBA" id="ARBA00022723"/>
    </source>
</evidence>
<feature type="region of interest" description="Disordered" evidence="10">
    <location>
        <begin position="130"/>
        <end position="158"/>
    </location>
</feature>
<dbReference type="InterPro" id="IPR013087">
    <property type="entry name" value="Znf_C2H2_type"/>
</dbReference>
<name>A0A165JNC6_9BASI</name>
<dbReference type="InterPro" id="IPR036236">
    <property type="entry name" value="Znf_C2H2_sf"/>
</dbReference>
<keyword evidence="4 9" id="KW-0863">Zinc-finger</keyword>
<organism evidence="12 13">
    <name type="scientific">Calocera cornea HHB12733</name>
    <dbReference type="NCBI Taxonomy" id="1353952"/>
    <lineage>
        <taxon>Eukaryota</taxon>
        <taxon>Fungi</taxon>
        <taxon>Dikarya</taxon>
        <taxon>Basidiomycota</taxon>
        <taxon>Agaricomycotina</taxon>
        <taxon>Dacrymycetes</taxon>
        <taxon>Dacrymycetales</taxon>
        <taxon>Dacrymycetaceae</taxon>
        <taxon>Calocera</taxon>
    </lineage>
</organism>
<dbReference type="InParanoid" id="A0A165JNC6"/>
<feature type="domain" description="C2H2-type" evidence="11">
    <location>
        <begin position="56"/>
        <end position="83"/>
    </location>
</feature>
<evidence type="ECO:0000259" key="11">
    <source>
        <dbReference type="PROSITE" id="PS50157"/>
    </source>
</evidence>
<evidence type="ECO:0000256" key="1">
    <source>
        <dbReference type="ARBA" id="ARBA00004123"/>
    </source>
</evidence>
<dbReference type="EMBL" id="KV423919">
    <property type="protein sequence ID" value="KZT62070.1"/>
    <property type="molecule type" value="Genomic_DNA"/>
</dbReference>
<dbReference type="Pfam" id="PF00096">
    <property type="entry name" value="zf-C2H2"/>
    <property type="match status" value="2"/>
</dbReference>
<dbReference type="GO" id="GO:0008270">
    <property type="term" value="F:zinc ion binding"/>
    <property type="evidence" value="ECO:0007669"/>
    <property type="project" value="UniProtKB-KW"/>
</dbReference>
<protein>
    <recommendedName>
        <fullName evidence="11">C2H2-type domain-containing protein</fullName>
    </recommendedName>
</protein>
<dbReference type="SMART" id="SM00355">
    <property type="entry name" value="ZnF_C2H2"/>
    <property type="match status" value="2"/>
</dbReference>
<keyword evidence="7" id="KW-0804">Transcription</keyword>
<evidence type="ECO:0000256" key="5">
    <source>
        <dbReference type="ARBA" id="ARBA00022833"/>
    </source>
</evidence>
<evidence type="ECO:0000256" key="9">
    <source>
        <dbReference type="PROSITE-ProRule" id="PRU00042"/>
    </source>
</evidence>
<dbReference type="PANTHER" id="PTHR47428:SF2">
    <property type="entry name" value="ZINC FINGER PROTEIN RSV1"/>
    <property type="match status" value="1"/>
</dbReference>
<keyword evidence="3" id="KW-0677">Repeat</keyword>
<dbReference type="PROSITE" id="PS50157">
    <property type="entry name" value="ZINC_FINGER_C2H2_2"/>
    <property type="match status" value="2"/>
</dbReference>
<feature type="region of interest" description="Disordered" evidence="10">
    <location>
        <begin position="17"/>
        <end position="48"/>
    </location>
</feature>
<dbReference type="PANTHER" id="PTHR47428">
    <property type="entry name" value="REGULATORY PROTEIN MIG1-RELATED"/>
    <property type="match status" value="1"/>
</dbReference>